<evidence type="ECO:0000256" key="1">
    <source>
        <dbReference type="SAM" id="MobiDB-lite"/>
    </source>
</evidence>
<reference evidence="3 4" key="1">
    <citation type="submission" date="2024-03" db="EMBL/GenBank/DDBJ databases">
        <title>Adaptation during the transition from Ophiocordyceps entomopathogen to insect associate is accompanied by gene loss and intensified selection.</title>
        <authorList>
            <person name="Ward C.M."/>
            <person name="Onetto C.A."/>
            <person name="Borneman A.R."/>
        </authorList>
    </citation>
    <scope>NUCLEOTIDE SEQUENCE [LARGE SCALE GENOMIC DNA]</scope>
    <source>
        <strain evidence="3">AWRI1</strain>
        <tissue evidence="3">Single Adult Female</tissue>
    </source>
</reference>
<feature type="region of interest" description="Disordered" evidence="1">
    <location>
        <begin position="252"/>
        <end position="277"/>
    </location>
</feature>
<sequence length="391" mass="43815">MKVCFLILCLNLSACFCAKTVADFSFITWNTEGGRWNAAKQYFLTANVDLMAIQAAGELPHEPSSDGQAVFKAVPEADSVPTLFLGATTAKPAFIIEQYLWNLTDNDQIHLYYYANPNALPKRVHHSRASRAGHHNLAILSRHKAHKLFALAADDGAQTEPSVHAVRRPLMAMRIESALFLNFHADDDEATAVIEQVTNVTAAHYPTLTWALTGDFNRTPADLAEGAAKLNAPPNNTFRRIVAAGVATRVPRPWDKKNRSAPSKRKYRKHRRNHQHRQPVIPRPLLEANNQTHLLTAAAPLAAVERRNRAVDTKYRRHLRAAASRRPTRKNRKAAAFREVDYAVLGGPATSRHIVKAVSVELLKNYFANAHIRRYPRNSSHHLPLIFNKQL</sequence>
<feature type="signal peptide" evidence="2">
    <location>
        <begin position="1"/>
        <end position="17"/>
    </location>
</feature>
<gene>
    <name evidence="3" type="ORF">V9T40_005838</name>
</gene>
<dbReference type="AlphaFoldDB" id="A0AAN9YB36"/>
<feature type="chain" id="PRO_5042959594" description="Endonuclease/exonuclease/phosphatase domain-containing protein" evidence="2">
    <location>
        <begin position="18"/>
        <end position="391"/>
    </location>
</feature>
<keyword evidence="4" id="KW-1185">Reference proteome</keyword>
<evidence type="ECO:0000256" key="2">
    <source>
        <dbReference type="SAM" id="SignalP"/>
    </source>
</evidence>
<keyword evidence="2" id="KW-0732">Signal</keyword>
<organism evidence="3 4">
    <name type="scientific">Parthenolecanium corni</name>
    <dbReference type="NCBI Taxonomy" id="536013"/>
    <lineage>
        <taxon>Eukaryota</taxon>
        <taxon>Metazoa</taxon>
        <taxon>Ecdysozoa</taxon>
        <taxon>Arthropoda</taxon>
        <taxon>Hexapoda</taxon>
        <taxon>Insecta</taxon>
        <taxon>Pterygota</taxon>
        <taxon>Neoptera</taxon>
        <taxon>Paraneoptera</taxon>
        <taxon>Hemiptera</taxon>
        <taxon>Sternorrhyncha</taxon>
        <taxon>Coccoidea</taxon>
        <taxon>Coccidae</taxon>
        <taxon>Parthenolecanium</taxon>
    </lineage>
</organism>
<feature type="compositionally biased region" description="Basic residues" evidence="1">
    <location>
        <begin position="262"/>
        <end position="277"/>
    </location>
</feature>
<evidence type="ECO:0000313" key="4">
    <source>
        <dbReference type="Proteomes" id="UP001367676"/>
    </source>
</evidence>
<protein>
    <recommendedName>
        <fullName evidence="5">Endonuclease/exonuclease/phosphatase domain-containing protein</fullName>
    </recommendedName>
</protein>
<name>A0AAN9YB36_9HEMI</name>
<proteinExistence type="predicted"/>
<evidence type="ECO:0000313" key="3">
    <source>
        <dbReference type="EMBL" id="KAK7604652.1"/>
    </source>
</evidence>
<dbReference type="Gene3D" id="3.60.10.10">
    <property type="entry name" value="Endonuclease/exonuclease/phosphatase"/>
    <property type="match status" value="1"/>
</dbReference>
<dbReference type="EMBL" id="JBBCAQ010000003">
    <property type="protein sequence ID" value="KAK7604652.1"/>
    <property type="molecule type" value="Genomic_DNA"/>
</dbReference>
<dbReference type="InterPro" id="IPR036691">
    <property type="entry name" value="Endo/exonu/phosph_ase_sf"/>
</dbReference>
<dbReference type="Proteomes" id="UP001367676">
    <property type="component" value="Unassembled WGS sequence"/>
</dbReference>
<evidence type="ECO:0008006" key="5">
    <source>
        <dbReference type="Google" id="ProtNLM"/>
    </source>
</evidence>
<dbReference type="SUPFAM" id="SSF56219">
    <property type="entry name" value="DNase I-like"/>
    <property type="match status" value="1"/>
</dbReference>
<accession>A0AAN9YB36</accession>
<comment type="caution">
    <text evidence="3">The sequence shown here is derived from an EMBL/GenBank/DDBJ whole genome shotgun (WGS) entry which is preliminary data.</text>
</comment>